<dbReference type="AlphaFoldDB" id="A0A5A8CET9"/>
<dbReference type="GO" id="GO:0035494">
    <property type="term" value="P:SNARE complex disassembly"/>
    <property type="evidence" value="ECO:0007669"/>
    <property type="project" value="TreeGrafter"/>
</dbReference>
<name>A0A5A8CET9_CAFRO</name>
<evidence type="ECO:0000313" key="10">
    <source>
        <dbReference type="Proteomes" id="UP000325113"/>
    </source>
</evidence>
<evidence type="ECO:0000256" key="4">
    <source>
        <dbReference type="SAM" id="MobiDB-lite"/>
    </source>
</evidence>
<evidence type="ECO:0008006" key="11">
    <source>
        <dbReference type="Google" id="ProtNLM"/>
    </source>
</evidence>
<evidence type="ECO:0000256" key="1">
    <source>
        <dbReference type="ARBA" id="ARBA00010050"/>
    </source>
</evidence>
<evidence type="ECO:0000313" key="5">
    <source>
        <dbReference type="EMBL" id="KAA0151094.1"/>
    </source>
</evidence>
<dbReference type="GO" id="GO:0005483">
    <property type="term" value="F:soluble NSF attachment protein activity"/>
    <property type="evidence" value="ECO:0007669"/>
    <property type="project" value="TreeGrafter"/>
</dbReference>
<comment type="caution">
    <text evidence="5">The sequence shown here is derived from an EMBL/GenBank/DDBJ whole genome shotgun (WGS) entry which is preliminary data.</text>
</comment>
<dbReference type="PANTHER" id="PTHR13768:SF8">
    <property type="entry name" value="ALPHA-SOLUBLE NSF ATTACHMENT PROTEIN"/>
    <property type="match status" value="1"/>
</dbReference>
<dbReference type="PRINTS" id="PR00448">
    <property type="entry name" value="NSFATTACHMNT"/>
</dbReference>
<dbReference type="Gene3D" id="1.25.40.10">
    <property type="entry name" value="Tetratricopeptide repeat domain"/>
    <property type="match status" value="1"/>
</dbReference>
<dbReference type="Proteomes" id="UP000323011">
    <property type="component" value="Unassembled WGS sequence"/>
</dbReference>
<dbReference type="EMBL" id="VLTN01000029">
    <property type="protein sequence ID" value="KAA0151094.1"/>
    <property type="molecule type" value="Genomic_DNA"/>
</dbReference>
<dbReference type="EMBL" id="VLTL01000095">
    <property type="protein sequence ID" value="KAA0161415.1"/>
    <property type="molecule type" value="Genomic_DNA"/>
</dbReference>
<dbReference type="Proteomes" id="UP000324907">
    <property type="component" value="Unassembled WGS sequence"/>
</dbReference>
<dbReference type="OMA" id="FGDAREC"/>
<organism evidence="5 8">
    <name type="scientific">Cafeteria roenbergensis</name>
    <name type="common">Marine flagellate</name>
    <dbReference type="NCBI Taxonomy" id="33653"/>
    <lineage>
        <taxon>Eukaryota</taxon>
        <taxon>Sar</taxon>
        <taxon>Stramenopiles</taxon>
        <taxon>Bigyra</taxon>
        <taxon>Opalozoa</taxon>
        <taxon>Bicosoecida</taxon>
        <taxon>Cafeteriaceae</taxon>
        <taxon>Cafeteria</taxon>
    </lineage>
</organism>
<evidence type="ECO:0000313" key="7">
    <source>
        <dbReference type="EMBL" id="KAA0164845.1"/>
    </source>
</evidence>
<keyword evidence="3" id="KW-0653">Protein transport</keyword>
<sequence>MATQKDVKLVVANKLFERGEALMRVVVSTTLRMKFNDALRCFEAAADLYRQLGKWRLAGASFAQCADCEQKMREPLCAASYFVDAAEAMQKVDPGEAVRLYGRAIAEYAVLGRFHVSAALQRTVAELYEEEEAMHDAAVAHGYAADYYLGEAMAGQAIACLLRSGQLLAMEERFEVAAETFQRAVTLCLDDNLLKFNSPSIALDIVLCFLCLRDDERSLDFIETHTDMDFNFAVSRERRFALDIILNCQERDRHSLLDHAWNFDYVCELKPYRLGMLREILDAVQEPVDNSESDSEESKDSWLSDEDAASAKQGTAAGSDAGSRSSAGSSRRSRGGSRTSLGSASMG</sequence>
<evidence type="ECO:0000256" key="2">
    <source>
        <dbReference type="ARBA" id="ARBA00022448"/>
    </source>
</evidence>
<dbReference type="GO" id="GO:0006886">
    <property type="term" value="P:intracellular protein transport"/>
    <property type="evidence" value="ECO:0007669"/>
    <property type="project" value="InterPro"/>
</dbReference>
<keyword evidence="2" id="KW-0813">Transport</keyword>
<dbReference type="Proteomes" id="UP000325113">
    <property type="component" value="Unassembled WGS sequence"/>
</dbReference>
<dbReference type="PANTHER" id="PTHR13768">
    <property type="entry name" value="SOLUBLE NSF ATTACHMENT PROTEIN SNAP"/>
    <property type="match status" value="1"/>
</dbReference>
<protein>
    <recommendedName>
        <fullName evidence="11">Alpha-soluble NSF attachment protein</fullName>
    </recommendedName>
</protein>
<dbReference type="InterPro" id="IPR000744">
    <property type="entry name" value="NSF_attach"/>
</dbReference>
<accession>A0A5A8CET9</accession>
<keyword evidence="8" id="KW-1185">Reference proteome</keyword>
<comment type="similarity">
    <text evidence="1">Belongs to the SNAP family.</text>
</comment>
<evidence type="ECO:0000313" key="8">
    <source>
        <dbReference type="Proteomes" id="UP000323011"/>
    </source>
</evidence>
<dbReference type="EMBL" id="VLTM01000015">
    <property type="protein sequence ID" value="KAA0164845.1"/>
    <property type="molecule type" value="Genomic_DNA"/>
</dbReference>
<proteinExistence type="inferred from homology"/>
<feature type="compositionally biased region" description="Low complexity" evidence="4">
    <location>
        <begin position="314"/>
        <end position="347"/>
    </location>
</feature>
<gene>
    <name evidence="6" type="ORF">FNF28_05048</name>
    <name evidence="5" type="ORF">FNF29_04785</name>
    <name evidence="7" type="ORF">FNF31_02168</name>
</gene>
<feature type="region of interest" description="Disordered" evidence="4">
    <location>
        <begin position="286"/>
        <end position="347"/>
    </location>
</feature>
<dbReference type="SUPFAM" id="SSF48452">
    <property type="entry name" value="TPR-like"/>
    <property type="match status" value="1"/>
</dbReference>
<dbReference type="Pfam" id="PF14938">
    <property type="entry name" value="SNAP"/>
    <property type="match status" value="1"/>
</dbReference>
<dbReference type="InterPro" id="IPR011990">
    <property type="entry name" value="TPR-like_helical_dom_sf"/>
</dbReference>
<evidence type="ECO:0000256" key="3">
    <source>
        <dbReference type="ARBA" id="ARBA00022927"/>
    </source>
</evidence>
<evidence type="ECO:0000313" key="6">
    <source>
        <dbReference type="EMBL" id="KAA0161415.1"/>
    </source>
</evidence>
<dbReference type="GO" id="GO:0019905">
    <property type="term" value="F:syntaxin binding"/>
    <property type="evidence" value="ECO:0007669"/>
    <property type="project" value="TreeGrafter"/>
</dbReference>
<evidence type="ECO:0000313" key="9">
    <source>
        <dbReference type="Proteomes" id="UP000324907"/>
    </source>
</evidence>
<dbReference type="GO" id="GO:0005774">
    <property type="term" value="C:vacuolar membrane"/>
    <property type="evidence" value="ECO:0007669"/>
    <property type="project" value="TreeGrafter"/>
</dbReference>
<reference evidence="8 9" key="1">
    <citation type="submission" date="2019-07" db="EMBL/GenBank/DDBJ databases">
        <title>Genomes of Cafeteria roenbergensis.</title>
        <authorList>
            <person name="Fischer M.G."/>
            <person name="Hackl T."/>
            <person name="Roman M."/>
        </authorList>
    </citation>
    <scope>NUCLEOTIDE SEQUENCE [LARGE SCALE GENOMIC DNA]</scope>
    <source>
        <strain evidence="5 8">BVI</strain>
        <strain evidence="7 10">Cflag</strain>
        <strain evidence="6 9">RCC970-E3</strain>
    </source>
</reference>
<dbReference type="GO" id="GO:0031201">
    <property type="term" value="C:SNARE complex"/>
    <property type="evidence" value="ECO:0007669"/>
    <property type="project" value="TreeGrafter"/>
</dbReference>